<protein>
    <recommendedName>
        <fullName evidence="5">C2H2 type master regulator of conidiophore development brlA</fullName>
    </recommendedName>
</protein>
<organism evidence="9 10">
    <name type="scientific">Microthyrium microscopicum</name>
    <dbReference type="NCBI Taxonomy" id="703497"/>
    <lineage>
        <taxon>Eukaryota</taxon>
        <taxon>Fungi</taxon>
        <taxon>Dikarya</taxon>
        <taxon>Ascomycota</taxon>
        <taxon>Pezizomycotina</taxon>
        <taxon>Dothideomycetes</taxon>
        <taxon>Dothideomycetes incertae sedis</taxon>
        <taxon>Microthyriales</taxon>
        <taxon>Microthyriaceae</taxon>
        <taxon>Microthyrium</taxon>
    </lineage>
</organism>
<dbReference type="PROSITE" id="PS00028">
    <property type="entry name" value="ZINC_FINGER_C2H2_1"/>
    <property type="match status" value="1"/>
</dbReference>
<dbReference type="Gene3D" id="3.30.160.60">
    <property type="entry name" value="Classic Zinc Finger"/>
    <property type="match status" value="2"/>
</dbReference>
<feature type="domain" description="C2H2-type" evidence="8">
    <location>
        <begin position="173"/>
        <end position="202"/>
    </location>
</feature>
<evidence type="ECO:0000256" key="2">
    <source>
        <dbReference type="ARBA" id="ARBA00022737"/>
    </source>
</evidence>
<reference evidence="9" key="1">
    <citation type="journal article" date="2020" name="Stud. Mycol.">
        <title>101 Dothideomycetes genomes: a test case for predicting lifestyles and emergence of pathogens.</title>
        <authorList>
            <person name="Haridas S."/>
            <person name="Albert R."/>
            <person name="Binder M."/>
            <person name="Bloem J."/>
            <person name="Labutti K."/>
            <person name="Salamov A."/>
            <person name="Andreopoulos B."/>
            <person name="Baker S."/>
            <person name="Barry K."/>
            <person name="Bills G."/>
            <person name="Bluhm B."/>
            <person name="Cannon C."/>
            <person name="Castanera R."/>
            <person name="Culley D."/>
            <person name="Daum C."/>
            <person name="Ezra D."/>
            <person name="Gonzalez J."/>
            <person name="Henrissat B."/>
            <person name="Kuo A."/>
            <person name="Liang C."/>
            <person name="Lipzen A."/>
            <person name="Lutzoni F."/>
            <person name="Magnuson J."/>
            <person name="Mondo S."/>
            <person name="Nolan M."/>
            <person name="Ohm R."/>
            <person name="Pangilinan J."/>
            <person name="Park H.-J."/>
            <person name="Ramirez L."/>
            <person name="Alfaro M."/>
            <person name="Sun H."/>
            <person name="Tritt A."/>
            <person name="Yoshinaga Y."/>
            <person name="Zwiers L.-H."/>
            <person name="Turgeon B."/>
            <person name="Goodwin S."/>
            <person name="Spatafora J."/>
            <person name="Crous P."/>
            <person name="Grigoriev I."/>
        </authorList>
    </citation>
    <scope>NUCLEOTIDE SEQUENCE</scope>
    <source>
        <strain evidence="9">CBS 115976</strain>
    </source>
</reference>
<proteinExistence type="predicted"/>
<keyword evidence="3 6" id="KW-0863">Zinc-finger</keyword>
<dbReference type="SUPFAM" id="SSF57667">
    <property type="entry name" value="beta-beta-alpha zinc fingers"/>
    <property type="match status" value="1"/>
</dbReference>
<sequence>MSNPGGAEDTGYYQAFELDHQAVPNQTPYYALHQATLLFEQDEGDNPSGSIEPYEGLPTRNYRRTGELLGQLLDPHNLQHAHLRDTTATANLSPSWNPRPQNLSEERVNSSPGELNQTLSGNFESSRQGRELERHNGARQKSSERDYSFCPKCNKRVKHERKHDQQVHGNRPYTCSNPQCSRTFNGRRERDRHQLIHAGVKKYSCEILNCSYETERKDNFRRHQRTHGKRE</sequence>
<keyword evidence="1" id="KW-0479">Metal-binding</keyword>
<dbReference type="PANTHER" id="PTHR14003:SF19">
    <property type="entry name" value="YY2 TRANSCRIPTION FACTOR"/>
    <property type="match status" value="1"/>
</dbReference>
<dbReference type="GO" id="GO:0008270">
    <property type="term" value="F:zinc ion binding"/>
    <property type="evidence" value="ECO:0007669"/>
    <property type="project" value="UniProtKB-KW"/>
</dbReference>
<feature type="region of interest" description="Disordered" evidence="7">
    <location>
        <begin position="88"/>
        <end position="144"/>
    </location>
</feature>
<evidence type="ECO:0000313" key="10">
    <source>
        <dbReference type="Proteomes" id="UP000799302"/>
    </source>
</evidence>
<dbReference type="GO" id="GO:0005667">
    <property type="term" value="C:transcription regulator complex"/>
    <property type="evidence" value="ECO:0007669"/>
    <property type="project" value="TreeGrafter"/>
</dbReference>
<evidence type="ECO:0000256" key="1">
    <source>
        <dbReference type="ARBA" id="ARBA00022723"/>
    </source>
</evidence>
<dbReference type="GO" id="GO:0000785">
    <property type="term" value="C:chromatin"/>
    <property type="evidence" value="ECO:0007669"/>
    <property type="project" value="TreeGrafter"/>
</dbReference>
<evidence type="ECO:0000256" key="3">
    <source>
        <dbReference type="ARBA" id="ARBA00022771"/>
    </source>
</evidence>
<dbReference type="InterPro" id="IPR036236">
    <property type="entry name" value="Znf_C2H2_sf"/>
</dbReference>
<dbReference type="PANTHER" id="PTHR14003">
    <property type="entry name" value="TRANSCRIPTIONAL REPRESSOR PROTEIN YY"/>
    <property type="match status" value="1"/>
</dbReference>
<evidence type="ECO:0000256" key="7">
    <source>
        <dbReference type="SAM" id="MobiDB-lite"/>
    </source>
</evidence>
<keyword evidence="2" id="KW-0677">Repeat</keyword>
<gene>
    <name evidence="9" type="ORF">BT63DRAFT_2536</name>
</gene>
<dbReference type="GO" id="GO:0000981">
    <property type="term" value="F:DNA-binding transcription factor activity, RNA polymerase II-specific"/>
    <property type="evidence" value="ECO:0007669"/>
    <property type="project" value="TreeGrafter"/>
</dbReference>
<evidence type="ECO:0000313" key="9">
    <source>
        <dbReference type="EMBL" id="KAF2674113.1"/>
    </source>
</evidence>
<evidence type="ECO:0000256" key="5">
    <source>
        <dbReference type="ARBA" id="ARBA00044085"/>
    </source>
</evidence>
<evidence type="ECO:0000256" key="4">
    <source>
        <dbReference type="ARBA" id="ARBA00022833"/>
    </source>
</evidence>
<evidence type="ECO:0000256" key="6">
    <source>
        <dbReference type="PROSITE-ProRule" id="PRU00042"/>
    </source>
</evidence>
<dbReference type="GO" id="GO:0000978">
    <property type="term" value="F:RNA polymerase II cis-regulatory region sequence-specific DNA binding"/>
    <property type="evidence" value="ECO:0007669"/>
    <property type="project" value="TreeGrafter"/>
</dbReference>
<dbReference type="PROSITE" id="PS50157">
    <property type="entry name" value="ZINC_FINGER_C2H2_2"/>
    <property type="match status" value="2"/>
</dbReference>
<dbReference type="SMART" id="SM00355">
    <property type="entry name" value="ZnF_C2H2"/>
    <property type="match status" value="2"/>
</dbReference>
<dbReference type="AlphaFoldDB" id="A0A6A6URL8"/>
<dbReference type="InterPro" id="IPR013087">
    <property type="entry name" value="Znf_C2H2_type"/>
</dbReference>
<dbReference type="Proteomes" id="UP000799302">
    <property type="component" value="Unassembled WGS sequence"/>
</dbReference>
<keyword evidence="10" id="KW-1185">Reference proteome</keyword>
<name>A0A6A6URL8_9PEZI</name>
<dbReference type="OrthoDB" id="4964842at2759"/>
<feature type="compositionally biased region" description="Polar residues" evidence="7">
    <location>
        <begin position="88"/>
        <end position="126"/>
    </location>
</feature>
<feature type="compositionally biased region" description="Basic and acidic residues" evidence="7">
    <location>
        <begin position="127"/>
        <end position="144"/>
    </location>
</feature>
<dbReference type="EMBL" id="MU004230">
    <property type="protein sequence ID" value="KAF2674113.1"/>
    <property type="molecule type" value="Genomic_DNA"/>
</dbReference>
<evidence type="ECO:0000259" key="8">
    <source>
        <dbReference type="PROSITE" id="PS50157"/>
    </source>
</evidence>
<feature type="domain" description="C2H2-type" evidence="8">
    <location>
        <begin position="203"/>
        <end position="231"/>
    </location>
</feature>
<keyword evidence="4" id="KW-0862">Zinc</keyword>
<accession>A0A6A6URL8</accession>